<evidence type="ECO:0000313" key="3">
    <source>
        <dbReference type="Proteomes" id="UP000177320"/>
    </source>
</evidence>
<dbReference type="EMBL" id="MFNA01000033">
    <property type="protein sequence ID" value="OGG91925.1"/>
    <property type="molecule type" value="Genomic_DNA"/>
</dbReference>
<dbReference type="InterPro" id="IPR045136">
    <property type="entry name" value="Iah1-like"/>
</dbReference>
<feature type="domain" description="SGNH hydrolase-type esterase" evidence="1">
    <location>
        <begin position="16"/>
        <end position="201"/>
    </location>
</feature>
<dbReference type="SUPFAM" id="SSF52266">
    <property type="entry name" value="SGNH hydrolase"/>
    <property type="match status" value="1"/>
</dbReference>
<proteinExistence type="predicted"/>
<dbReference type="Pfam" id="PF13472">
    <property type="entry name" value="Lipase_GDSL_2"/>
    <property type="match status" value="1"/>
</dbReference>
<evidence type="ECO:0000313" key="2">
    <source>
        <dbReference type="EMBL" id="OGG91925.1"/>
    </source>
</evidence>
<comment type="caution">
    <text evidence="2">The sequence shown here is derived from an EMBL/GenBank/DDBJ whole genome shotgun (WGS) entry which is preliminary data.</text>
</comment>
<dbReference type="InterPro" id="IPR013830">
    <property type="entry name" value="SGNH_hydro"/>
</dbReference>
<dbReference type="Proteomes" id="UP000177320">
    <property type="component" value="Unassembled WGS sequence"/>
</dbReference>
<dbReference type="Gene3D" id="3.40.50.1110">
    <property type="entry name" value="SGNH hydrolase"/>
    <property type="match status" value="1"/>
</dbReference>
<organism evidence="2 3">
    <name type="scientific">Candidatus Kuenenbacteria bacterium RIFCSPLOWO2_12_FULL_42_13</name>
    <dbReference type="NCBI Taxonomy" id="1798565"/>
    <lineage>
        <taxon>Bacteria</taxon>
        <taxon>Candidatus Kueneniibacteriota</taxon>
    </lineage>
</organism>
<dbReference type="PANTHER" id="PTHR14209">
    <property type="entry name" value="ISOAMYL ACETATE-HYDROLYZING ESTERASE 1"/>
    <property type="match status" value="1"/>
</dbReference>
<dbReference type="PANTHER" id="PTHR14209:SF19">
    <property type="entry name" value="ISOAMYL ACETATE-HYDROLYZING ESTERASE 1 HOMOLOG"/>
    <property type="match status" value="1"/>
</dbReference>
<sequence length="212" mass="24586">MEKYMSLLRDINKILIFGDSIVYGKWDSEGGWAARLRRYIDEKYNFNDDKNIQVYNFGIPGEVARRMVKRVESELIFCKTEPHDRFLVIFAVGANDSCPNNWMTKQQTTESDFKSSLRKLIGIGKKHQCRIVFVGLTPVNPAKSKGLLFTNEQVSRYDRYISEICVENKIKRLDLFRSLMKLNFPEVLIDAVHPDSSGHKILAERIVNFLES</sequence>
<accession>A0A1F6G1G4</accession>
<protein>
    <recommendedName>
        <fullName evidence="1">SGNH hydrolase-type esterase domain-containing protein</fullName>
    </recommendedName>
</protein>
<name>A0A1F6G1G4_9BACT</name>
<reference evidence="2 3" key="1">
    <citation type="journal article" date="2016" name="Nat. Commun.">
        <title>Thousands of microbial genomes shed light on interconnected biogeochemical processes in an aquifer system.</title>
        <authorList>
            <person name="Anantharaman K."/>
            <person name="Brown C.T."/>
            <person name="Hug L.A."/>
            <person name="Sharon I."/>
            <person name="Castelle C.J."/>
            <person name="Probst A.J."/>
            <person name="Thomas B.C."/>
            <person name="Singh A."/>
            <person name="Wilkins M.J."/>
            <person name="Karaoz U."/>
            <person name="Brodie E.L."/>
            <person name="Williams K.H."/>
            <person name="Hubbard S.S."/>
            <person name="Banfield J.F."/>
        </authorList>
    </citation>
    <scope>NUCLEOTIDE SEQUENCE [LARGE SCALE GENOMIC DNA]</scope>
</reference>
<evidence type="ECO:0000259" key="1">
    <source>
        <dbReference type="Pfam" id="PF13472"/>
    </source>
</evidence>
<gene>
    <name evidence="2" type="ORF">A3H03_01055</name>
</gene>
<dbReference type="InterPro" id="IPR036514">
    <property type="entry name" value="SGNH_hydro_sf"/>
</dbReference>
<dbReference type="AlphaFoldDB" id="A0A1F6G1G4"/>